<dbReference type="InterPro" id="IPR010998">
    <property type="entry name" value="Integrase_recombinase_N"/>
</dbReference>
<organism evidence="5 6">
    <name type="scientific">Bacteroides gallinaceum</name>
    <dbReference type="NCBI Taxonomy" id="1462571"/>
    <lineage>
        <taxon>Bacteria</taxon>
        <taxon>Pseudomonadati</taxon>
        <taxon>Bacteroidota</taxon>
        <taxon>Bacteroidia</taxon>
        <taxon>Bacteroidales</taxon>
        <taxon>Bacteroidaceae</taxon>
        <taxon>Bacteroides</taxon>
    </lineage>
</organism>
<dbReference type="Pfam" id="PF13102">
    <property type="entry name" value="Phage_int_SAM_5"/>
    <property type="match status" value="1"/>
</dbReference>
<evidence type="ECO:0000313" key="5">
    <source>
        <dbReference type="EMBL" id="MDN0048010.1"/>
    </source>
</evidence>
<dbReference type="InterPro" id="IPR011010">
    <property type="entry name" value="DNA_brk_join_enz"/>
</dbReference>
<dbReference type="PANTHER" id="PTHR30349:SF64">
    <property type="entry name" value="PROPHAGE INTEGRASE INTD-RELATED"/>
    <property type="match status" value="1"/>
</dbReference>
<dbReference type="CDD" id="cd01185">
    <property type="entry name" value="INTN1_C_like"/>
    <property type="match status" value="1"/>
</dbReference>
<dbReference type="InterPro" id="IPR025269">
    <property type="entry name" value="SAM-like_dom"/>
</dbReference>
<dbReference type="Gene3D" id="1.10.443.10">
    <property type="entry name" value="Intergrase catalytic core"/>
    <property type="match status" value="1"/>
</dbReference>
<dbReference type="PROSITE" id="PS51898">
    <property type="entry name" value="TYR_RECOMBINASE"/>
    <property type="match status" value="1"/>
</dbReference>
<dbReference type="InterPro" id="IPR050090">
    <property type="entry name" value="Tyrosine_recombinase_XerCD"/>
</dbReference>
<evidence type="ECO:0000256" key="2">
    <source>
        <dbReference type="ARBA" id="ARBA00023125"/>
    </source>
</evidence>
<evidence type="ECO:0000256" key="3">
    <source>
        <dbReference type="ARBA" id="ARBA00023172"/>
    </source>
</evidence>
<dbReference type="InterPro" id="IPR035386">
    <property type="entry name" value="Arm-DNA-bind_5"/>
</dbReference>
<dbReference type="Pfam" id="PF17293">
    <property type="entry name" value="Arm-DNA-bind_5"/>
    <property type="match status" value="1"/>
</dbReference>
<evidence type="ECO:0000313" key="6">
    <source>
        <dbReference type="Proteomes" id="UP001167871"/>
    </source>
</evidence>
<dbReference type="EMBL" id="JAUEII010000002">
    <property type="protein sequence ID" value="MDN0048010.1"/>
    <property type="molecule type" value="Genomic_DNA"/>
</dbReference>
<keyword evidence="6" id="KW-1185">Reference proteome</keyword>
<protein>
    <submittedName>
        <fullName evidence="5">Tyrosine-type recombinase/integrase</fullName>
    </submittedName>
</protein>
<dbReference type="InterPro" id="IPR013762">
    <property type="entry name" value="Integrase-like_cat_sf"/>
</dbReference>
<reference evidence="5" key="1">
    <citation type="submission" date="2023-06" db="EMBL/GenBank/DDBJ databases">
        <authorList>
            <person name="Zeman M."/>
            <person name="Kubasova T."/>
            <person name="Jahodarova E."/>
            <person name="Nykrynova M."/>
            <person name="Rychlik I."/>
        </authorList>
    </citation>
    <scope>NUCLEOTIDE SEQUENCE</scope>
    <source>
        <strain evidence="5">84_SSukc20</strain>
    </source>
</reference>
<evidence type="ECO:0000256" key="1">
    <source>
        <dbReference type="ARBA" id="ARBA00008857"/>
    </source>
</evidence>
<comment type="similarity">
    <text evidence="1">Belongs to the 'phage' integrase family.</text>
</comment>
<reference evidence="5" key="2">
    <citation type="submission" date="2024-05" db="EMBL/GenBank/DDBJ databases">
        <title>Identification and characterization of horizontal gene transfer across gut microbiota members of farm animals based on homology search.</title>
        <authorList>
            <person name="Schwarzerova J."/>
            <person name="Nykrynova M."/>
            <person name="Jureckova K."/>
            <person name="Cejkova D."/>
            <person name="Rychlik I."/>
        </authorList>
    </citation>
    <scope>NUCLEOTIDE SEQUENCE</scope>
    <source>
        <strain evidence="5">84_SSukc20</strain>
    </source>
</reference>
<dbReference type="PANTHER" id="PTHR30349">
    <property type="entry name" value="PHAGE INTEGRASE-RELATED"/>
    <property type="match status" value="1"/>
</dbReference>
<dbReference type="InterPro" id="IPR002104">
    <property type="entry name" value="Integrase_catalytic"/>
</dbReference>
<dbReference type="Gene3D" id="1.10.150.130">
    <property type="match status" value="1"/>
</dbReference>
<feature type="domain" description="Tyr recombinase" evidence="4">
    <location>
        <begin position="206"/>
        <end position="374"/>
    </location>
</feature>
<sequence>MARPKKQVKAKEPVRLRFNKLKNGNTSIYLDIYHDGRRSYQFLKLYLVPETDYASKIQNANTLATANAIKAEKILELTNKVAGITDRSYKARMLLTDWMKVYHDYVMKRGGTKSASRWINCCIAELEEYNGKVTLAEVDREYLLGFMERLLTRKAYTRDHGKLAKETVFLHLDYIRAALNYAVKENLLQKSPYKGIKRSMVAGKETKREYLTVDEIKRLIKTPCRRPDMKAAFLFSCFCGLRIMDIKLLCWKNIIRNNGKWQVEIAQYKTGVLLYLPLNMNARKWLPEQGDASPDDPVFPTLSIWYKHVLSDWAKDAGIDKRFSFHVARHTFATLALTAGVDIYTTSQLLGHTTIRHTQRYARIINSKKNDAVSLLDSAFVQ</sequence>
<proteinExistence type="inferred from homology"/>
<evidence type="ECO:0000259" key="4">
    <source>
        <dbReference type="PROSITE" id="PS51898"/>
    </source>
</evidence>
<comment type="caution">
    <text evidence="5">The sequence shown here is derived from an EMBL/GenBank/DDBJ whole genome shotgun (WGS) entry which is preliminary data.</text>
</comment>
<dbReference type="Pfam" id="PF00589">
    <property type="entry name" value="Phage_integrase"/>
    <property type="match status" value="1"/>
</dbReference>
<dbReference type="Proteomes" id="UP001167871">
    <property type="component" value="Unassembled WGS sequence"/>
</dbReference>
<name>A0ABT7X1P5_9BACE</name>
<keyword evidence="2" id="KW-0238">DNA-binding</keyword>
<keyword evidence="3" id="KW-0233">DNA recombination</keyword>
<dbReference type="RefSeq" id="WP_301638873.1">
    <property type="nucleotide sequence ID" value="NZ_JAUEII010000002.1"/>
</dbReference>
<gene>
    <name evidence="5" type="ORF">QVO10_01190</name>
</gene>
<accession>A0ABT7X1P5</accession>
<dbReference type="SUPFAM" id="SSF56349">
    <property type="entry name" value="DNA breaking-rejoining enzymes"/>
    <property type="match status" value="1"/>
</dbReference>